<protein>
    <submittedName>
        <fullName evidence="9">Sulfatase</fullName>
    </submittedName>
</protein>
<evidence type="ECO:0000256" key="5">
    <source>
        <dbReference type="ARBA" id="ARBA00022801"/>
    </source>
</evidence>
<comment type="caution">
    <text evidence="9">The sequence shown here is derived from an EMBL/GenBank/DDBJ whole genome shotgun (WGS) entry which is preliminary data.</text>
</comment>
<sequence length="534" mass="59916">MRRAGKMFFMCVTPIVASLFSSAIAADEAEERPNVLFISVDDLKPWLGCYGDSVIKTPNIDRLASLGTVFKRSYCQIALCGPSRLSVMTGLRPDTTRVYSMGGEIFHIDTARKRAPHLRTLPGHFKANGYTSIGFGKLFDNRNTGSGQDVVSWSGRKGVRWEFNTDLYPEQPTRGGYQDPETRALIEEALKEAKKRGITKKRAVSDFLSGIEGTRPFFECLDIPDEAYPEGNLMAPPAVEAIKRFAKTKEPFFLGVGFYKPHLPFIAPKKYWDLYSPGDFDLASFQSYPEDGLAVSETDFIEGRVFHPIPTSGPISGELQRKMLHGYAACVSYVDAQVGKLLDALEETELLDDTIICLWGDHGFHLGDKQVWGKHTNFEQATRSPLIITSPFMQGGVMSDAVTEFIDVFPTLCELAGLESPRGLDGRSLVAEMSGDSPREAGAAVSQYMRNTDNGKVMGWAIRTPRYRYVEWRKISVKNLDYEFSGDVIGRELYDYKLDPEETRNFASSPEYRDVLRNMTQVFDETLKHLPERN</sequence>
<proteinExistence type="inferred from homology"/>
<keyword evidence="4 7" id="KW-0732">Signal</keyword>
<dbReference type="Proteomes" id="UP000617628">
    <property type="component" value="Unassembled WGS sequence"/>
</dbReference>
<evidence type="ECO:0000256" key="4">
    <source>
        <dbReference type="ARBA" id="ARBA00022729"/>
    </source>
</evidence>
<dbReference type="AlphaFoldDB" id="A0A934VPI4"/>
<comment type="similarity">
    <text evidence="2">Belongs to the sulfatase family.</text>
</comment>
<dbReference type="PROSITE" id="PS00523">
    <property type="entry name" value="SULFATASE_1"/>
    <property type="match status" value="1"/>
</dbReference>
<comment type="cofactor">
    <cofactor evidence="1">
        <name>Ca(2+)</name>
        <dbReference type="ChEBI" id="CHEBI:29108"/>
    </cofactor>
</comment>
<evidence type="ECO:0000256" key="6">
    <source>
        <dbReference type="ARBA" id="ARBA00022837"/>
    </source>
</evidence>
<evidence type="ECO:0000256" key="2">
    <source>
        <dbReference type="ARBA" id="ARBA00008779"/>
    </source>
</evidence>
<dbReference type="EMBL" id="JAENIL010000004">
    <property type="protein sequence ID" value="MBK1875855.1"/>
    <property type="molecule type" value="Genomic_DNA"/>
</dbReference>
<dbReference type="GO" id="GO:0004423">
    <property type="term" value="F:iduronate-2-sulfatase activity"/>
    <property type="evidence" value="ECO:0007669"/>
    <property type="project" value="InterPro"/>
</dbReference>
<keyword evidence="3" id="KW-0479">Metal-binding</keyword>
<feature type="domain" description="Sulfatase N-terminal" evidence="8">
    <location>
        <begin position="33"/>
        <end position="417"/>
    </location>
</feature>
<reference evidence="9" key="1">
    <citation type="submission" date="2021-01" db="EMBL/GenBank/DDBJ databases">
        <title>Modified the classification status of verrucomicrobia.</title>
        <authorList>
            <person name="Feng X."/>
        </authorList>
    </citation>
    <scope>NUCLEOTIDE SEQUENCE</scope>
    <source>
        <strain evidence="9">KCTC 13126</strain>
    </source>
</reference>
<dbReference type="InterPro" id="IPR000917">
    <property type="entry name" value="Sulfatase_N"/>
</dbReference>
<keyword evidence="10" id="KW-1185">Reference proteome</keyword>
<evidence type="ECO:0000259" key="8">
    <source>
        <dbReference type="Pfam" id="PF00884"/>
    </source>
</evidence>
<dbReference type="PANTHER" id="PTHR45953:SF1">
    <property type="entry name" value="IDURONATE 2-SULFATASE"/>
    <property type="match status" value="1"/>
</dbReference>
<feature type="signal peptide" evidence="7">
    <location>
        <begin position="1"/>
        <end position="25"/>
    </location>
</feature>
<dbReference type="Pfam" id="PF00884">
    <property type="entry name" value="Sulfatase"/>
    <property type="match status" value="1"/>
</dbReference>
<evidence type="ECO:0000313" key="10">
    <source>
        <dbReference type="Proteomes" id="UP000617628"/>
    </source>
</evidence>
<evidence type="ECO:0000313" key="9">
    <source>
        <dbReference type="EMBL" id="MBK1875855.1"/>
    </source>
</evidence>
<dbReference type="InterPro" id="IPR035874">
    <property type="entry name" value="IDS"/>
</dbReference>
<name>A0A934VPI4_9BACT</name>
<keyword evidence="5" id="KW-0378">Hydrolase</keyword>
<dbReference type="PANTHER" id="PTHR45953">
    <property type="entry name" value="IDURONATE 2-SULFATASE"/>
    <property type="match status" value="1"/>
</dbReference>
<dbReference type="InterPro" id="IPR017850">
    <property type="entry name" value="Alkaline_phosphatase_core_sf"/>
</dbReference>
<evidence type="ECO:0000256" key="7">
    <source>
        <dbReference type="SAM" id="SignalP"/>
    </source>
</evidence>
<accession>A0A934VPI4</accession>
<dbReference type="CDD" id="cd16030">
    <property type="entry name" value="iduronate-2-sulfatase"/>
    <property type="match status" value="1"/>
</dbReference>
<organism evidence="9 10">
    <name type="scientific">Pelagicoccus mobilis</name>
    <dbReference type="NCBI Taxonomy" id="415221"/>
    <lineage>
        <taxon>Bacteria</taxon>
        <taxon>Pseudomonadati</taxon>
        <taxon>Verrucomicrobiota</taxon>
        <taxon>Opitutia</taxon>
        <taxon>Puniceicoccales</taxon>
        <taxon>Pelagicoccaceae</taxon>
        <taxon>Pelagicoccus</taxon>
    </lineage>
</organism>
<keyword evidence="6" id="KW-0106">Calcium</keyword>
<evidence type="ECO:0000256" key="1">
    <source>
        <dbReference type="ARBA" id="ARBA00001913"/>
    </source>
</evidence>
<dbReference type="InterPro" id="IPR024607">
    <property type="entry name" value="Sulfatase_CS"/>
</dbReference>
<dbReference type="RefSeq" id="WP_200354070.1">
    <property type="nucleotide sequence ID" value="NZ_JAENIL010000004.1"/>
</dbReference>
<dbReference type="Gene3D" id="3.40.720.10">
    <property type="entry name" value="Alkaline Phosphatase, subunit A"/>
    <property type="match status" value="1"/>
</dbReference>
<feature type="chain" id="PRO_5037737188" evidence="7">
    <location>
        <begin position="26"/>
        <end position="534"/>
    </location>
</feature>
<evidence type="ECO:0000256" key="3">
    <source>
        <dbReference type="ARBA" id="ARBA00022723"/>
    </source>
</evidence>
<dbReference type="GO" id="GO:0046872">
    <property type="term" value="F:metal ion binding"/>
    <property type="evidence" value="ECO:0007669"/>
    <property type="project" value="UniProtKB-KW"/>
</dbReference>
<gene>
    <name evidence="9" type="ORF">JIN87_03185</name>
</gene>
<dbReference type="SUPFAM" id="SSF53649">
    <property type="entry name" value="Alkaline phosphatase-like"/>
    <property type="match status" value="1"/>
</dbReference>
<dbReference type="GO" id="GO:0005737">
    <property type="term" value="C:cytoplasm"/>
    <property type="evidence" value="ECO:0007669"/>
    <property type="project" value="TreeGrafter"/>
</dbReference>